<dbReference type="RefSeq" id="WP_052062686.1">
    <property type="nucleotide sequence ID" value="NZ_JRMP02000024.1"/>
</dbReference>
<keyword evidence="1" id="KW-0472">Membrane</keyword>
<dbReference type="Proteomes" id="UP000029714">
    <property type="component" value="Unassembled WGS sequence"/>
</dbReference>
<evidence type="ECO:0000313" key="3">
    <source>
        <dbReference type="EMBL" id="TLD92011.1"/>
    </source>
</evidence>
<dbReference type="EMBL" id="JRMP02000024">
    <property type="protein sequence ID" value="TLD92011.1"/>
    <property type="molecule type" value="Genomic_DNA"/>
</dbReference>
<protein>
    <submittedName>
        <fullName evidence="3">Uncharacterized protein</fullName>
    </submittedName>
</protein>
<organism evidence="3 4">
    <name type="scientific">Helicobacter saguini</name>
    <dbReference type="NCBI Taxonomy" id="1548018"/>
    <lineage>
        <taxon>Bacteria</taxon>
        <taxon>Pseudomonadati</taxon>
        <taxon>Campylobacterota</taxon>
        <taxon>Epsilonproteobacteria</taxon>
        <taxon>Campylobacterales</taxon>
        <taxon>Helicobacteraceae</taxon>
        <taxon>Helicobacter</taxon>
    </lineage>
</organism>
<evidence type="ECO:0000313" key="4">
    <source>
        <dbReference type="Proteomes" id="UP000029714"/>
    </source>
</evidence>
<keyword evidence="1" id="KW-1133">Transmembrane helix</keyword>
<reference evidence="3 4" key="1">
    <citation type="journal article" date="2014" name="Genome Announc.">
        <title>Draft genome sequences of eight enterohepatic helicobacter species isolated from both laboratory and wild rodents.</title>
        <authorList>
            <person name="Sheh A."/>
            <person name="Shen Z."/>
            <person name="Fox J.G."/>
        </authorList>
    </citation>
    <scope>NUCLEOTIDE SEQUENCE [LARGE SCALE GENOMIC DNA]</scope>
    <source>
        <strain evidence="3 4">MIT 97-6194</strain>
    </source>
</reference>
<dbReference type="OrthoDB" id="2086240at2"/>
<reference evidence="3" key="3">
    <citation type="submission" date="2018-04" db="EMBL/GenBank/DDBJ databases">
        <authorList>
            <person name="Sheh A."/>
            <person name="Shen Z."/>
            <person name="Mannion A.J."/>
            <person name="Fox J.G."/>
        </authorList>
    </citation>
    <scope>NUCLEOTIDE SEQUENCE</scope>
    <source>
        <strain evidence="3">MIT 97-6194</strain>
    </source>
</reference>
<name>A0A347VXI6_9HELI</name>
<dbReference type="Proteomes" id="UP000477070">
    <property type="component" value="Unassembled WGS sequence"/>
</dbReference>
<evidence type="ECO:0000313" key="5">
    <source>
        <dbReference type="Proteomes" id="UP000477070"/>
    </source>
</evidence>
<gene>
    <name evidence="2" type="ORF">DCO61_08630</name>
    <name evidence="3" type="ORF">LS64_010900</name>
</gene>
<accession>A0A347VXI6</accession>
<comment type="caution">
    <text evidence="3">The sequence shown here is derived from an EMBL/GenBank/DDBJ whole genome shotgun (WGS) entry which is preliminary data.</text>
</comment>
<proteinExistence type="predicted"/>
<keyword evidence="4" id="KW-1185">Reference proteome</keyword>
<reference evidence="3 4" key="2">
    <citation type="journal article" date="2016" name="Infect. Immun.">
        <title>Helicobacter saguini, a Novel Helicobacter Isolated from Cotton-Top Tamarins with Ulcerative Colitis, Has Proinflammatory Properties and Induces Typhlocolitis and Dysplasia in Gnotobiotic IL-10-/- Mice.</title>
        <authorList>
            <person name="Shen Z."/>
            <person name="Mannion A."/>
            <person name="Whary M.T."/>
            <person name="Muthupalani S."/>
            <person name="Sheh A."/>
            <person name="Feng Y."/>
            <person name="Gong G."/>
            <person name="Vandamme P."/>
            <person name="Holcombe H.R."/>
            <person name="Paster B.J."/>
            <person name="Fox J.G."/>
        </authorList>
    </citation>
    <scope>NUCLEOTIDE SEQUENCE [LARGE SCALE GENOMIC DNA]</scope>
    <source>
        <strain evidence="3 4">MIT 97-6194</strain>
    </source>
</reference>
<dbReference type="AlphaFoldDB" id="A0A347VXI6"/>
<dbReference type="EMBL" id="QBIU01000001">
    <property type="protein sequence ID" value="MWV70061.1"/>
    <property type="molecule type" value="Genomic_DNA"/>
</dbReference>
<feature type="transmembrane region" description="Helical" evidence="1">
    <location>
        <begin position="325"/>
        <end position="347"/>
    </location>
</feature>
<reference evidence="2 5" key="4">
    <citation type="submission" date="2019-12" db="EMBL/GenBank/DDBJ databases">
        <title>Multi-Generational Helicobacter saguini Isolates.</title>
        <authorList>
            <person name="Mannion A."/>
            <person name="Shen Z."/>
            <person name="Fox J.G."/>
        </authorList>
    </citation>
    <scope>NUCLEOTIDE SEQUENCE [LARGE SCALE GENOMIC DNA]</scope>
    <source>
        <strain evidence="2">16-048</strain>
        <strain evidence="5">16-048 (F4)</strain>
    </source>
</reference>
<sequence>MQTSSEFILENIKSIFENNKNIFVTPNIPDKKINNVIKAFKIDNYKNIVAIYDNTIFGAADEGIAFLGEKMVLKSDTTSPKEILYSDIDKLEYECKEIETKPGKIEKQEKLFFINKNGEKSDISYCLIASNYKHLESFINKMLESCSSFKNEDLLKPLEEMSQSFKEAYIKIVINMAYSDDDKIDSKEQAEIFYLMSKINLDQETRMNVREYLVSVNKDSMNNIKDLLEILKQEAEPSVYKSYMISLTKELVNLHYATKLDSNASEFDFITAEIPFVKQYQELFGVSDEQLRFICESLQNDYKLLNNDIEDSQMKQMMKDTAAKAAGIGVPLGAVYLSGSVAGLSAAGMTSGLAALGMGGILGFSAMATGIGTVVLIGVVAYQGVKFLTSDNSLSKYKVRELMLHEILKQNQKTISQVIGDINYLVEKLNNVIIESNKKGEALSIKEAQIKKLVSMMVQYQGALDAINGKNARLQSMEARLHVPKTLDESKLKKLTSEAMKAQYYDIVMQNYTEITNDDKKEYALKTNLNAETLETLANILKVIGYIKA</sequence>
<keyword evidence="1" id="KW-0812">Transmembrane</keyword>
<feature type="transmembrane region" description="Helical" evidence="1">
    <location>
        <begin position="353"/>
        <end position="382"/>
    </location>
</feature>
<evidence type="ECO:0000256" key="1">
    <source>
        <dbReference type="SAM" id="Phobius"/>
    </source>
</evidence>
<evidence type="ECO:0000313" key="2">
    <source>
        <dbReference type="EMBL" id="MWV70061.1"/>
    </source>
</evidence>